<dbReference type="EMBL" id="RCTF01000007">
    <property type="protein sequence ID" value="RLP78716.1"/>
    <property type="molecule type" value="Genomic_DNA"/>
</dbReference>
<dbReference type="Proteomes" id="UP000269692">
    <property type="component" value="Unassembled WGS sequence"/>
</dbReference>
<accession>A0A3L7AE22</accession>
<dbReference type="RefSeq" id="WP_121623309.1">
    <property type="nucleotide sequence ID" value="NZ_JACIIW010000005.1"/>
</dbReference>
<protein>
    <submittedName>
        <fullName evidence="1">Uncharacterized protein</fullName>
    </submittedName>
</protein>
<keyword evidence="2" id="KW-1185">Reference proteome</keyword>
<dbReference type="OrthoDB" id="8454801at2"/>
<comment type="caution">
    <text evidence="1">The sequence shown here is derived from an EMBL/GenBank/DDBJ whole genome shotgun (WGS) entry which is preliminary data.</text>
</comment>
<name>A0A3L7AE22_9HYPH</name>
<evidence type="ECO:0000313" key="2">
    <source>
        <dbReference type="Proteomes" id="UP000269692"/>
    </source>
</evidence>
<reference evidence="1 2" key="1">
    <citation type="submission" date="2018-10" db="EMBL/GenBank/DDBJ databases">
        <title>Xanthobacter tagetidis genome sequencing and assembly.</title>
        <authorList>
            <person name="Maclea K.S."/>
            <person name="Goen A.E."/>
            <person name="Fatima S.A."/>
        </authorList>
    </citation>
    <scope>NUCLEOTIDE SEQUENCE [LARGE SCALE GENOMIC DNA]</scope>
    <source>
        <strain evidence="1 2">ATCC 700314</strain>
    </source>
</reference>
<dbReference type="AlphaFoldDB" id="A0A3L7AE22"/>
<sequence length="141" mass="14775">MTLIGKARLKGFGRLLGAALATVLGTDAALALMPPYVYESARNNAASVLVIAVEKVTPPKREFGNCAVEGTVRTVERGTAYKVGENVTIDVPCATPDALPPIGGTIYQNVPDLKASKFGRAYLDANGKIVLSQYELLAAAP</sequence>
<organism evidence="1 2">
    <name type="scientific">Xanthobacter tagetidis</name>
    <dbReference type="NCBI Taxonomy" id="60216"/>
    <lineage>
        <taxon>Bacteria</taxon>
        <taxon>Pseudomonadati</taxon>
        <taxon>Pseudomonadota</taxon>
        <taxon>Alphaproteobacteria</taxon>
        <taxon>Hyphomicrobiales</taxon>
        <taxon>Xanthobacteraceae</taxon>
        <taxon>Xanthobacter</taxon>
    </lineage>
</organism>
<gene>
    <name evidence="1" type="ORF">D9R14_10695</name>
</gene>
<evidence type="ECO:0000313" key="1">
    <source>
        <dbReference type="EMBL" id="RLP78716.1"/>
    </source>
</evidence>
<proteinExistence type="predicted"/>